<name>A0ABS2RIQ7_9ACTN</name>
<protein>
    <recommendedName>
        <fullName evidence="4">DUF222 domain-containing protein</fullName>
    </recommendedName>
</protein>
<dbReference type="Proteomes" id="UP000704762">
    <property type="component" value="Unassembled WGS sequence"/>
</dbReference>
<feature type="region of interest" description="Disordered" evidence="1">
    <location>
        <begin position="509"/>
        <end position="528"/>
    </location>
</feature>
<dbReference type="EMBL" id="JAFBCF010000001">
    <property type="protein sequence ID" value="MBM7798885.1"/>
    <property type="molecule type" value="Genomic_DNA"/>
</dbReference>
<keyword evidence="3" id="KW-1185">Reference proteome</keyword>
<evidence type="ECO:0000256" key="1">
    <source>
        <dbReference type="SAM" id="MobiDB-lite"/>
    </source>
</evidence>
<accession>A0ABS2RIQ7</accession>
<sequence>MIEADRLTELDAKAAASMVSECHRLLVEQETRLLQLAAHWADLHNGEARDRYGRLLPGMEQVKLLGGAGTPLVLEFAAAELGALQNTTTNAAAALIADALDLRHRLPRLWGRVCLGEVRGWMARKVCQATRHLSEEAARYVDAEVAGFITALSWGRFESLVVAKIIEADPEQAEARRRHEEAQRFVRSGQSNDCGLKTLVARARAGDVIMFVAMADRIAQILHWKGDGDPADVRRSKAVGILASPARALMLLREFEDRVLEEPCFEAPFVGESAADALVQSHTPGRADDLDALVSESDLHPSQNDADDPAPDRSAVPFIRLDGMDPDSLLPRATLYIHVDVASFLGLRRGVARVEGVGPVTLDQVREFLGADCRVTVQPVLDPIDVTPIDGYEASYRIRETLHLRSPADAFPFGGCTSRAMQVDHTIPYLAPDKGGPPGQTSLANLGKLTTYHHRLKTFSRWRLRQPDPGSYLWRSPHGWIFLTNGSGSHNLGDNPFAQAVWRAAASSPTMDVHEPPSEVSHLRLGAA</sequence>
<proteinExistence type="predicted"/>
<organism evidence="2 3">
    <name type="scientific">Microlunatus panaciterrae</name>
    <dbReference type="NCBI Taxonomy" id="400768"/>
    <lineage>
        <taxon>Bacteria</taxon>
        <taxon>Bacillati</taxon>
        <taxon>Actinomycetota</taxon>
        <taxon>Actinomycetes</taxon>
        <taxon>Propionibacteriales</taxon>
        <taxon>Propionibacteriaceae</taxon>
        <taxon>Microlunatus</taxon>
    </lineage>
</organism>
<evidence type="ECO:0008006" key="4">
    <source>
        <dbReference type="Google" id="ProtNLM"/>
    </source>
</evidence>
<dbReference type="RefSeq" id="WP_204917380.1">
    <property type="nucleotide sequence ID" value="NZ_BAAAQP010000002.1"/>
</dbReference>
<evidence type="ECO:0000313" key="3">
    <source>
        <dbReference type="Proteomes" id="UP000704762"/>
    </source>
</evidence>
<comment type="caution">
    <text evidence="2">The sequence shown here is derived from an EMBL/GenBank/DDBJ whole genome shotgun (WGS) entry which is preliminary data.</text>
</comment>
<reference evidence="2 3" key="1">
    <citation type="submission" date="2021-01" db="EMBL/GenBank/DDBJ databases">
        <title>Sequencing the genomes of 1000 actinobacteria strains.</title>
        <authorList>
            <person name="Klenk H.-P."/>
        </authorList>
    </citation>
    <scope>NUCLEOTIDE SEQUENCE [LARGE SCALE GENOMIC DNA]</scope>
    <source>
        <strain evidence="2 3">DSM 18662</strain>
    </source>
</reference>
<evidence type="ECO:0000313" key="2">
    <source>
        <dbReference type="EMBL" id="MBM7798885.1"/>
    </source>
</evidence>
<gene>
    <name evidence="2" type="ORF">JOE57_001806</name>
</gene>